<dbReference type="Proteomes" id="UP000799539">
    <property type="component" value="Unassembled WGS sequence"/>
</dbReference>
<evidence type="ECO:0000256" key="1">
    <source>
        <dbReference type="SAM" id="MobiDB-lite"/>
    </source>
</evidence>
<feature type="region of interest" description="Disordered" evidence="1">
    <location>
        <begin position="85"/>
        <end position="120"/>
    </location>
</feature>
<accession>A0A6A6F765</accession>
<evidence type="ECO:0000313" key="3">
    <source>
        <dbReference type="Proteomes" id="UP000799539"/>
    </source>
</evidence>
<sequence>MWYSTSLELCESATTCGRSLVDQNEKAPPSISPCLGPSVLEPARQQTHSRSVSCTGPDTCRTSDDASLSLIAHAFAAKTRTVAPDSHSPIQLSQHHMGATSSLLPSQHNTTHHHHHHHHHLRSAVHYASITVSSAPLPIQSNPTQPIAATACTRTSIPLVPPLVAYHSSAQCSPSAHSLASDYSRAY</sequence>
<dbReference type="EMBL" id="ML992685">
    <property type="protein sequence ID" value="KAF2209656.1"/>
    <property type="molecule type" value="Genomic_DNA"/>
</dbReference>
<feature type="compositionally biased region" description="Polar residues" evidence="1">
    <location>
        <begin position="88"/>
        <end position="109"/>
    </location>
</feature>
<reference evidence="2" key="1">
    <citation type="journal article" date="2020" name="Stud. Mycol.">
        <title>101 Dothideomycetes genomes: a test case for predicting lifestyles and emergence of pathogens.</title>
        <authorList>
            <person name="Haridas S."/>
            <person name="Albert R."/>
            <person name="Binder M."/>
            <person name="Bloem J."/>
            <person name="Labutti K."/>
            <person name="Salamov A."/>
            <person name="Andreopoulos B."/>
            <person name="Baker S."/>
            <person name="Barry K."/>
            <person name="Bills G."/>
            <person name="Bluhm B."/>
            <person name="Cannon C."/>
            <person name="Castanera R."/>
            <person name="Culley D."/>
            <person name="Daum C."/>
            <person name="Ezra D."/>
            <person name="Gonzalez J."/>
            <person name="Henrissat B."/>
            <person name="Kuo A."/>
            <person name="Liang C."/>
            <person name="Lipzen A."/>
            <person name="Lutzoni F."/>
            <person name="Magnuson J."/>
            <person name="Mondo S."/>
            <person name="Nolan M."/>
            <person name="Ohm R."/>
            <person name="Pangilinan J."/>
            <person name="Park H.-J."/>
            <person name="Ramirez L."/>
            <person name="Alfaro M."/>
            <person name="Sun H."/>
            <person name="Tritt A."/>
            <person name="Yoshinaga Y."/>
            <person name="Zwiers L.-H."/>
            <person name="Turgeon B."/>
            <person name="Goodwin S."/>
            <person name="Spatafora J."/>
            <person name="Crous P."/>
            <person name="Grigoriev I."/>
        </authorList>
    </citation>
    <scope>NUCLEOTIDE SEQUENCE</scope>
    <source>
        <strain evidence="2">SCOH1-5</strain>
    </source>
</reference>
<gene>
    <name evidence="2" type="ORF">CERZMDRAFT_86637</name>
</gene>
<dbReference type="AlphaFoldDB" id="A0A6A6F765"/>
<name>A0A6A6F765_9PEZI</name>
<evidence type="ECO:0000313" key="2">
    <source>
        <dbReference type="EMBL" id="KAF2209656.1"/>
    </source>
</evidence>
<organism evidence="2 3">
    <name type="scientific">Cercospora zeae-maydis SCOH1-5</name>
    <dbReference type="NCBI Taxonomy" id="717836"/>
    <lineage>
        <taxon>Eukaryota</taxon>
        <taxon>Fungi</taxon>
        <taxon>Dikarya</taxon>
        <taxon>Ascomycota</taxon>
        <taxon>Pezizomycotina</taxon>
        <taxon>Dothideomycetes</taxon>
        <taxon>Dothideomycetidae</taxon>
        <taxon>Mycosphaerellales</taxon>
        <taxon>Mycosphaerellaceae</taxon>
        <taxon>Cercospora</taxon>
    </lineage>
</organism>
<keyword evidence="3" id="KW-1185">Reference proteome</keyword>
<proteinExistence type="predicted"/>
<protein>
    <submittedName>
        <fullName evidence="2">Uncharacterized protein</fullName>
    </submittedName>
</protein>
<feature type="compositionally biased region" description="Basic residues" evidence="1">
    <location>
        <begin position="110"/>
        <end position="120"/>
    </location>
</feature>